<comment type="caution">
    <text evidence="3">The sequence shown here is derived from an EMBL/GenBank/DDBJ whole genome shotgun (WGS) entry which is preliminary data.</text>
</comment>
<dbReference type="InterPro" id="IPR001387">
    <property type="entry name" value="Cro/C1-type_HTH"/>
</dbReference>
<sequence>MTKFNERIYALRKANNFTQEEIAQELKVSRQTISNWETGTAQPTIDKVIELANVFDVSMDELIGRSENKTKKASGILLSLLNQVVTLYLTPVTDVLLSIGRTEIKNCKIIEVNPTSIRIRMEDKNQQVENLIFIKDILGFEKEVN</sequence>
<dbReference type="SMART" id="SM00530">
    <property type="entry name" value="HTH_XRE"/>
    <property type="match status" value="1"/>
</dbReference>
<dbReference type="EMBL" id="JAVBVO010000003">
    <property type="protein sequence ID" value="MDZ5758945.1"/>
    <property type="molecule type" value="Genomic_DNA"/>
</dbReference>
<dbReference type="Pfam" id="PF01381">
    <property type="entry name" value="HTH_3"/>
    <property type="match status" value="1"/>
</dbReference>
<dbReference type="InterPro" id="IPR010982">
    <property type="entry name" value="Lambda_DNA-bd_dom_sf"/>
</dbReference>
<dbReference type="CDD" id="cd00093">
    <property type="entry name" value="HTH_XRE"/>
    <property type="match status" value="1"/>
</dbReference>
<reference evidence="3" key="1">
    <citation type="submission" date="2023-08" db="EMBL/GenBank/DDBJ databases">
        <title>Genomic characterization of piscicolin 126 produced by Carnobacterium maltaromaticum CM22 strain isolated from salmon (Salmo salar).</title>
        <authorList>
            <person name="Gonzalez-Gragera E."/>
            <person name="Garcia-Lopez J.D."/>
            <person name="Teso-Perez C."/>
            <person name="Gimenez-Hernandez I."/>
            <person name="Peralta-Sanchez J.M."/>
            <person name="Valdivia E."/>
            <person name="Montalban-Lopez M."/>
            <person name="Martin-Platero A.M."/>
            <person name="Banos A."/>
            <person name="Martinez-Bueno M."/>
        </authorList>
    </citation>
    <scope>NUCLEOTIDE SEQUENCE</scope>
    <source>
        <strain evidence="3">CM22</strain>
    </source>
</reference>
<feature type="domain" description="HTH cro/C1-type" evidence="2">
    <location>
        <begin position="8"/>
        <end position="62"/>
    </location>
</feature>
<proteinExistence type="predicted"/>
<evidence type="ECO:0000256" key="1">
    <source>
        <dbReference type="ARBA" id="ARBA00023125"/>
    </source>
</evidence>
<dbReference type="SUPFAM" id="SSF47413">
    <property type="entry name" value="lambda repressor-like DNA-binding domains"/>
    <property type="match status" value="1"/>
</dbReference>
<dbReference type="GO" id="GO:0003677">
    <property type="term" value="F:DNA binding"/>
    <property type="evidence" value="ECO:0007669"/>
    <property type="project" value="UniProtKB-KW"/>
</dbReference>
<dbReference type="Gene3D" id="1.10.260.40">
    <property type="entry name" value="lambda repressor-like DNA-binding domains"/>
    <property type="match status" value="1"/>
</dbReference>
<dbReference type="PROSITE" id="PS50943">
    <property type="entry name" value="HTH_CROC1"/>
    <property type="match status" value="1"/>
</dbReference>
<accession>A0AAW9JQK6</accession>
<keyword evidence="1" id="KW-0238">DNA-binding</keyword>
<evidence type="ECO:0000259" key="2">
    <source>
        <dbReference type="PROSITE" id="PS50943"/>
    </source>
</evidence>
<dbReference type="AlphaFoldDB" id="A0AAW9JQK6"/>
<organism evidence="3 4">
    <name type="scientific">Carnobacterium maltaromaticum</name>
    <name type="common">Carnobacterium piscicola</name>
    <dbReference type="NCBI Taxonomy" id="2751"/>
    <lineage>
        <taxon>Bacteria</taxon>
        <taxon>Bacillati</taxon>
        <taxon>Bacillota</taxon>
        <taxon>Bacilli</taxon>
        <taxon>Lactobacillales</taxon>
        <taxon>Carnobacteriaceae</taxon>
        <taxon>Carnobacterium</taxon>
    </lineage>
</organism>
<dbReference type="RefSeq" id="WP_010051316.1">
    <property type="nucleotide sequence ID" value="NZ_BJOJ01000046.1"/>
</dbReference>
<name>A0AAW9JQK6_CARML</name>
<gene>
    <name evidence="3" type="ORF">RAK27_09785</name>
</gene>
<dbReference type="PANTHER" id="PTHR46558:SF13">
    <property type="entry name" value="HTH-TYPE TRANSCRIPTIONAL REGULATOR IMMR"/>
    <property type="match status" value="1"/>
</dbReference>
<dbReference type="Proteomes" id="UP001290462">
    <property type="component" value="Unassembled WGS sequence"/>
</dbReference>
<protein>
    <submittedName>
        <fullName evidence="3">Helix-turn-helix transcriptional regulator</fullName>
    </submittedName>
</protein>
<evidence type="ECO:0000313" key="4">
    <source>
        <dbReference type="Proteomes" id="UP001290462"/>
    </source>
</evidence>
<dbReference type="PANTHER" id="PTHR46558">
    <property type="entry name" value="TRACRIPTIONAL REGULATORY PROTEIN-RELATED-RELATED"/>
    <property type="match status" value="1"/>
</dbReference>
<evidence type="ECO:0000313" key="3">
    <source>
        <dbReference type="EMBL" id="MDZ5758945.1"/>
    </source>
</evidence>